<evidence type="ECO:0000313" key="2">
    <source>
        <dbReference type="EMBL" id="KAJ4970053.1"/>
    </source>
</evidence>
<reference evidence="2" key="1">
    <citation type="journal article" date="2023" name="Plant J.">
        <title>The genome of the king protea, Protea cynaroides.</title>
        <authorList>
            <person name="Chang J."/>
            <person name="Duong T.A."/>
            <person name="Schoeman C."/>
            <person name="Ma X."/>
            <person name="Roodt D."/>
            <person name="Barker N."/>
            <person name="Li Z."/>
            <person name="Van de Peer Y."/>
            <person name="Mizrachi E."/>
        </authorList>
    </citation>
    <scope>NUCLEOTIDE SEQUENCE</scope>
    <source>
        <tissue evidence="2">Young leaves</tissue>
    </source>
</reference>
<dbReference type="AlphaFoldDB" id="A0A9Q0KG62"/>
<evidence type="ECO:0000256" key="1">
    <source>
        <dbReference type="SAM" id="MobiDB-lite"/>
    </source>
</evidence>
<organism evidence="2 3">
    <name type="scientific">Protea cynaroides</name>
    <dbReference type="NCBI Taxonomy" id="273540"/>
    <lineage>
        <taxon>Eukaryota</taxon>
        <taxon>Viridiplantae</taxon>
        <taxon>Streptophyta</taxon>
        <taxon>Embryophyta</taxon>
        <taxon>Tracheophyta</taxon>
        <taxon>Spermatophyta</taxon>
        <taxon>Magnoliopsida</taxon>
        <taxon>Proteales</taxon>
        <taxon>Proteaceae</taxon>
        <taxon>Protea</taxon>
    </lineage>
</organism>
<gene>
    <name evidence="2" type="ORF">NE237_003152</name>
</gene>
<protein>
    <submittedName>
        <fullName evidence="2">Uncharacterized protein</fullName>
    </submittedName>
</protein>
<proteinExistence type="predicted"/>
<name>A0A9Q0KG62_9MAGN</name>
<sequence>MLHRGPTGVPRDGEGGDQWGVGRGVALCRVGRCSTGVRRGCSNERRLEWAWGIQRGRKGGEPRREEGWGAGSAEWRAPVGRKRGARMGRRGVNIGRERWGYIRRWRGASGGGGSGCRGGGGRCKEGTGGRHLDGVEGPLGGGANRGHKGGARIQPMRGCLEGGRVLCKVWSGTLRERGCFVGAEG</sequence>
<comment type="caution">
    <text evidence="2">The sequence shown here is derived from an EMBL/GenBank/DDBJ whole genome shotgun (WGS) entry which is preliminary data.</text>
</comment>
<feature type="region of interest" description="Disordered" evidence="1">
    <location>
        <begin position="127"/>
        <end position="152"/>
    </location>
</feature>
<keyword evidence="3" id="KW-1185">Reference proteome</keyword>
<accession>A0A9Q0KG62</accession>
<evidence type="ECO:0000313" key="3">
    <source>
        <dbReference type="Proteomes" id="UP001141806"/>
    </source>
</evidence>
<dbReference type="EMBL" id="JAMYWD010000005">
    <property type="protein sequence ID" value="KAJ4970053.1"/>
    <property type="molecule type" value="Genomic_DNA"/>
</dbReference>
<dbReference type="Proteomes" id="UP001141806">
    <property type="component" value="Unassembled WGS sequence"/>
</dbReference>